<evidence type="ECO:0000313" key="3">
    <source>
        <dbReference type="EMBL" id="MBD2183052.1"/>
    </source>
</evidence>
<dbReference type="AlphaFoldDB" id="A0A926ZIA8"/>
<dbReference type="Gene3D" id="3.10.310.50">
    <property type="match status" value="1"/>
</dbReference>
<dbReference type="PANTHER" id="PTHR30373:SF2">
    <property type="entry name" value="UPF0603 PROTEIN YGCG"/>
    <property type="match status" value="1"/>
</dbReference>
<dbReference type="PANTHER" id="PTHR30373">
    <property type="entry name" value="UPF0603 PROTEIN YGCG"/>
    <property type="match status" value="1"/>
</dbReference>
<accession>A0A926ZIA8</accession>
<proteinExistence type="predicted"/>
<comment type="caution">
    <text evidence="3">The sequence shown here is derived from an EMBL/GenBank/DDBJ whole genome shotgun (WGS) entry which is preliminary data.</text>
</comment>
<dbReference type="Pfam" id="PF04536">
    <property type="entry name" value="TPM_phosphatase"/>
    <property type="match status" value="1"/>
</dbReference>
<gene>
    <name evidence="3" type="ORF">H6G03_18610</name>
</gene>
<evidence type="ECO:0000313" key="4">
    <source>
        <dbReference type="Proteomes" id="UP000641646"/>
    </source>
</evidence>
<organism evidence="3 4">
    <name type="scientific">Aerosakkonema funiforme FACHB-1375</name>
    <dbReference type="NCBI Taxonomy" id="2949571"/>
    <lineage>
        <taxon>Bacteria</taxon>
        <taxon>Bacillati</taxon>
        <taxon>Cyanobacteriota</taxon>
        <taxon>Cyanophyceae</taxon>
        <taxon>Oscillatoriophycideae</taxon>
        <taxon>Aerosakkonematales</taxon>
        <taxon>Aerosakkonemataceae</taxon>
        <taxon>Aerosakkonema</taxon>
    </lineage>
</organism>
<dbReference type="NCBIfam" id="NF047379">
    <property type="entry name" value="photo_II_Psb32"/>
    <property type="match status" value="1"/>
</dbReference>
<keyword evidence="1" id="KW-0812">Transmembrane</keyword>
<keyword evidence="1" id="KW-0472">Membrane</keyword>
<dbReference type="RefSeq" id="WP_190466577.1">
    <property type="nucleotide sequence ID" value="NZ_JACJPW010000047.1"/>
</dbReference>
<sequence>MTQLSYQIYNWRKSLLGLILSVMLILAAIVLVAAPAFATSLYEMPTLTAGSNTWAIDKAEVLSRLTEGELSTSLEDLAKKTGYEVRMVTIRHLDYDVTIESFTNQLFDKWFPTPEAQTNQILLALDAVTNNTAIRIGDKVKSVMSDEIAQSIASETVGVPLRQGDKYNQALEDATVRLVAVLSGQPDPGPPQVTENVRAERTFKTAAETDKGSSTVWVIGLLIAATVIPMATYYWYQSMGS</sequence>
<dbReference type="Proteomes" id="UP000641646">
    <property type="component" value="Unassembled WGS sequence"/>
</dbReference>
<keyword evidence="4" id="KW-1185">Reference proteome</keyword>
<reference evidence="3" key="1">
    <citation type="journal article" date="2015" name="ISME J.">
        <title>Draft Genome Sequence of Streptomyces incarnatus NRRL8089, which Produces the Nucleoside Antibiotic Sinefungin.</title>
        <authorList>
            <person name="Oshima K."/>
            <person name="Hattori M."/>
            <person name="Shimizu H."/>
            <person name="Fukuda K."/>
            <person name="Nemoto M."/>
            <person name="Inagaki K."/>
            <person name="Tamura T."/>
        </authorList>
    </citation>
    <scope>NUCLEOTIDE SEQUENCE</scope>
    <source>
        <strain evidence="3">FACHB-1375</strain>
    </source>
</reference>
<reference evidence="3" key="2">
    <citation type="submission" date="2020-08" db="EMBL/GenBank/DDBJ databases">
        <authorList>
            <person name="Chen M."/>
            <person name="Teng W."/>
            <person name="Zhao L."/>
            <person name="Hu C."/>
            <person name="Zhou Y."/>
            <person name="Han B."/>
            <person name="Song L."/>
            <person name="Shu W."/>
        </authorList>
    </citation>
    <scope>NUCLEOTIDE SEQUENCE</scope>
    <source>
        <strain evidence="3">FACHB-1375</strain>
    </source>
</reference>
<evidence type="ECO:0000259" key="2">
    <source>
        <dbReference type="Pfam" id="PF04536"/>
    </source>
</evidence>
<dbReference type="InterPro" id="IPR007621">
    <property type="entry name" value="TPM_dom"/>
</dbReference>
<keyword evidence="1" id="KW-1133">Transmembrane helix</keyword>
<dbReference type="EMBL" id="JACJPW010000047">
    <property type="protein sequence ID" value="MBD2183052.1"/>
    <property type="molecule type" value="Genomic_DNA"/>
</dbReference>
<feature type="transmembrane region" description="Helical" evidence="1">
    <location>
        <begin position="216"/>
        <end position="236"/>
    </location>
</feature>
<feature type="domain" description="TPM" evidence="2">
    <location>
        <begin position="56"/>
        <end position="180"/>
    </location>
</feature>
<evidence type="ECO:0000256" key="1">
    <source>
        <dbReference type="SAM" id="Phobius"/>
    </source>
</evidence>
<name>A0A926ZIA8_9CYAN</name>
<protein>
    <submittedName>
        <fullName evidence="3">TPM domain-containing protein</fullName>
    </submittedName>
</protein>